<dbReference type="FunFam" id="1.10.10.60:FF:000014">
    <property type="entry name" value="SWI/SNF complex subunit SMARCC2 isoform C"/>
    <property type="match status" value="1"/>
</dbReference>
<dbReference type="InterPro" id="IPR041984">
    <property type="entry name" value="Rsc8/Ssr1/Ssr2_ZZ"/>
</dbReference>
<dbReference type="Proteomes" id="UP000075243">
    <property type="component" value="Chromosome 2"/>
</dbReference>
<evidence type="ECO:0000259" key="13">
    <source>
        <dbReference type="PROSITE" id="PS50135"/>
    </source>
</evidence>
<feature type="compositionally biased region" description="Polar residues" evidence="11">
    <location>
        <begin position="685"/>
        <end position="698"/>
    </location>
</feature>
<reference evidence="17 18" key="1">
    <citation type="journal article" date="2012" name="Nat. Biotechnol.">
        <title>Draft genome sequence of pigeonpea (Cajanus cajan), an orphan legume crop of resource-poor farmers.</title>
        <authorList>
            <person name="Varshney R.K."/>
            <person name="Chen W."/>
            <person name="Li Y."/>
            <person name="Bharti A.K."/>
            <person name="Saxena R.K."/>
            <person name="Schlueter J.A."/>
            <person name="Donoghue M.T."/>
            <person name="Azam S."/>
            <person name="Fan G."/>
            <person name="Whaley A.M."/>
            <person name="Farmer A.D."/>
            <person name="Sheridan J."/>
            <person name="Iwata A."/>
            <person name="Tuteja R."/>
            <person name="Penmetsa R.V."/>
            <person name="Wu W."/>
            <person name="Upadhyaya H.D."/>
            <person name="Yang S.P."/>
            <person name="Shah T."/>
            <person name="Saxena K.B."/>
            <person name="Michael T."/>
            <person name="McCombie W.R."/>
            <person name="Yang B."/>
            <person name="Zhang G."/>
            <person name="Yang H."/>
            <person name="Wang J."/>
            <person name="Spillane C."/>
            <person name="Cook D.R."/>
            <person name="May G.D."/>
            <person name="Xu X."/>
            <person name="Jackson S.A."/>
        </authorList>
    </citation>
    <scope>NUCLEOTIDE SEQUENCE [LARGE SCALE GENOMIC DNA]</scope>
    <source>
        <strain evidence="18">cv. Asha</strain>
    </source>
</reference>
<comment type="subcellular location">
    <subcellularLocation>
        <location evidence="1">Nucleus</location>
    </subcellularLocation>
</comment>
<keyword evidence="7" id="KW-0238">DNA-binding</keyword>
<evidence type="ECO:0000256" key="3">
    <source>
        <dbReference type="ARBA" id="ARBA00022723"/>
    </source>
</evidence>
<dbReference type="SMART" id="SM00717">
    <property type="entry name" value="SANT"/>
    <property type="match status" value="1"/>
</dbReference>
<dbReference type="CDD" id="cd00167">
    <property type="entry name" value="SANT"/>
    <property type="match status" value="1"/>
</dbReference>
<feature type="region of interest" description="Disordered" evidence="11">
    <location>
        <begin position="639"/>
        <end position="722"/>
    </location>
</feature>
<keyword evidence="18" id="KW-1185">Reference proteome</keyword>
<keyword evidence="9" id="KW-0539">Nucleus</keyword>
<dbReference type="Pfam" id="PF00569">
    <property type="entry name" value="ZZ"/>
    <property type="match status" value="1"/>
</dbReference>
<dbReference type="SUPFAM" id="SSF46689">
    <property type="entry name" value="Homeodomain-like"/>
    <property type="match status" value="2"/>
</dbReference>
<dbReference type="Pfam" id="PF16495">
    <property type="entry name" value="SWIRM-assoc_1"/>
    <property type="match status" value="1"/>
</dbReference>
<evidence type="ECO:0000259" key="14">
    <source>
        <dbReference type="PROSITE" id="PS50934"/>
    </source>
</evidence>
<dbReference type="PROSITE" id="PS51293">
    <property type="entry name" value="SANT"/>
    <property type="match status" value="1"/>
</dbReference>
<dbReference type="InterPro" id="IPR007526">
    <property type="entry name" value="SWIRM"/>
</dbReference>
<evidence type="ECO:0000256" key="1">
    <source>
        <dbReference type="ARBA" id="ARBA00004123"/>
    </source>
</evidence>
<keyword evidence="5" id="KW-0862">Zinc</keyword>
<evidence type="ECO:0000256" key="7">
    <source>
        <dbReference type="ARBA" id="ARBA00023125"/>
    </source>
</evidence>
<feature type="region of interest" description="Disordered" evidence="11">
    <location>
        <begin position="585"/>
        <end position="610"/>
    </location>
</feature>
<feature type="compositionally biased region" description="Low complexity" evidence="11">
    <location>
        <begin position="35"/>
        <end position="44"/>
    </location>
</feature>
<proteinExistence type="predicted"/>
<dbReference type="InterPro" id="IPR009057">
    <property type="entry name" value="Homeodomain-like_sf"/>
</dbReference>
<feature type="compositionally biased region" description="Polar residues" evidence="11">
    <location>
        <begin position="639"/>
        <end position="655"/>
    </location>
</feature>
<dbReference type="PROSITE" id="PS50934">
    <property type="entry name" value="SWIRM"/>
    <property type="match status" value="1"/>
</dbReference>
<evidence type="ECO:0000256" key="9">
    <source>
        <dbReference type="ARBA" id="ARBA00023242"/>
    </source>
</evidence>
<dbReference type="OMA" id="AWATETK"/>
<dbReference type="InterPro" id="IPR032451">
    <property type="entry name" value="SMARCC_C"/>
</dbReference>
<dbReference type="PANTHER" id="PTHR12802:SF41">
    <property type="entry name" value="BRAHMA ASSOCIATED PROTEIN 155 KDA"/>
    <property type="match status" value="1"/>
</dbReference>
<dbReference type="PROSITE" id="PS50135">
    <property type="entry name" value="ZF_ZZ_2"/>
    <property type="match status" value="1"/>
</dbReference>
<dbReference type="GO" id="GO:0003677">
    <property type="term" value="F:DNA binding"/>
    <property type="evidence" value="ECO:0007669"/>
    <property type="project" value="UniProtKB-KW"/>
</dbReference>
<accession>A0A151U7A0</accession>
<dbReference type="AlphaFoldDB" id="A0A151U7A0"/>
<dbReference type="GO" id="GO:0008270">
    <property type="term" value="F:zinc ion binding"/>
    <property type="evidence" value="ECO:0007669"/>
    <property type="project" value="UniProtKB-KW"/>
</dbReference>
<dbReference type="PANTHER" id="PTHR12802">
    <property type="entry name" value="SWI/SNF COMPLEX-RELATED"/>
    <property type="match status" value="1"/>
</dbReference>
<feature type="region of interest" description="Disordered" evidence="11">
    <location>
        <begin position="781"/>
        <end position="830"/>
    </location>
</feature>
<keyword evidence="4 10" id="KW-0863">Zinc-finger</keyword>
<evidence type="ECO:0000256" key="5">
    <source>
        <dbReference type="ARBA" id="ARBA00022833"/>
    </source>
</evidence>
<dbReference type="InterPro" id="IPR017930">
    <property type="entry name" value="Myb_dom"/>
</dbReference>
<feature type="region of interest" description="Disordered" evidence="11">
    <location>
        <begin position="1"/>
        <end position="97"/>
    </location>
</feature>
<evidence type="ECO:0000256" key="2">
    <source>
        <dbReference type="ARBA" id="ARBA00022473"/>
    </source>
</evidence>
<feature type="compositionally biased region" description="Polar residues" evidence="11">
    <location>
        <begin position="796"/>
        <end position="805"/>
    </location>
</feature>
<dbReference type="Pfam" id="PF00249">
    <property type="entry name" value="Myb_DNA-binding"/>
    <property type="match status" value="1"/>
</dbReference>
<feature type="compositionally biased region" description="Low complexity" evidence="11">
    <location>
        <begin position="75"/>
        <end position="91"/>
    </location>
</feature>
<feature type="domain" description="HTH myb-type" evidence="16">
    <location>
        <begin position="349"/>
        <end position="390"/>
    </location>
</feature>
<feature type="domain" description="SANT" evidence="15">
    <location>
        <begin position="351"/>
        <end position="402"/>
    </location>
</feature>
<dbReference type="SMART" id="SM00291">
    <property type="entry name" value="ZnF_ZZ"/>
    <property type="match status" value="1"/>
</dbReference>
<dbReference type="PROSITE" id="PS50090">
    <property type="entry name" value="MYB_LIKE"/>
    <property type="match status" value="1"/>
</dbReference>
<dbReference type="Pfam" id="PF04433">
    <property type="entry name" value="SWIRM"/>
    <property type="match status" value="1"/>
</dbReference>
<dbReference type="CDD" id="cd02336">
    <property type="entry name" value="ZZ_RSC8"/>
    <property type="match status" value="1"/>
</dbReference>
<evidence type="ECO:0000256" key="4">
    <source>
        <dbReference type="ARBA" id="ARBA00022771"/>
    </source>
</evidence>
<dbReference type="InterPro" id="IPR000433">
    <property type="entry name" value="Znf_ZZ"/>
</dbReference>
<keyword evidence="2" id="KW-0217">Developmental protein</keyword>
<dbReference type="PROSITE" id="PS01357">
    <property type="entry name" value="ZF_ZZ_1"/>
    <property type="match status" value="1"/>
</dbReference>
<evidence type="ECO:0000256" key="8">
    <source>
        <dbReference type="ARBA" id="ARBA00023163"/>
    </source>
</evidence>
<dbReference type="PROSITE" id="PS51294">
    <property type="entry name" value="HTH_MYB"/>
    <property type="match status" value="1"/>
</dbReference>
<dbReference type="Gene3D" id="1.10.10.60">
    <property type="entry name" value="Homeodomain-like"/>
    <property type="match status" value="1"/>
</dbReference>
<dbReference type="STRING" id="3821.A0A151U7A0"/>
<name>A0A151U7A0_CAJCA</name>
<evidence type="ECO:0000259" key="12">
    <source>
        <dbReference type="PROSITE" id="PS50090"/>
    </source>
</evidence>
<evidence type="ECO:0000313" key="18">
    <source>
        <dbReference type="Proteomes" id="UP000075243"/>
    </source>
</evidence>
<evidence type="ECO:0000259" key="16">
    <source>
        <dbReference type="PROSITE" id="PS51294"/>
    </source>
</evidence>
<organism evidence="17 18">
    <name type="scientific">Cajanus cajan</name>
    <name type="common">Pigeon pea</name>
    <name type="synonym">Cajanus indicus</name>
    <dbReference type="NCBI Taxonomy" id="3821"/>
    <lineage>
        <taxon>Eukaryota</taxon>
        <taxon>Viridiplantae</taxon>
        <taxon>Streptophyta</taxon>
        <taxon>Embryophyta</taxon>
        <taxon>Tracheophyta</taxon>
        <taxon>Spermatophyta</taxon>
        <taxon>Magnoliopsida</taxon>
        <taxon>eudicotyledons</taxon>
        <taxon>Gunneridae</taxon>
        <taxon>Pentapetalae</taxon>
        <taxon>rosids</taxon>
        <taxon>fabids</taxon>
        <taxon>Fabales</taxon>
        <taxon>Fabaceae</taxon>
        <taxon>Papilionoideae</taxon>
        <taxon>50 kb inversion clade</taxon>
        <taxon>NPAAA clade</taxon>
        <taxon>indigoferoid/millettioid clade</taxon>
        <taxon>Phaseoleae</taxon>
        <taxon>Cajanus</taxon>
    </lineage>
</organism>
<dbReference type="InterPro" id="IPR017884">
    <property type="entry name" value="SANT_dom"/>
</dbReference>
<dbReference type="InterPro" id="IPR001005">
    <property type="entry name" value="SANT/Myb"/>
</dbReference>
<evidence type="ECO:0000256" key="11">
    <source>
        <dbReference type="SAM" id="MobiDB-lite"/>
    </source>
</evidence>
<feature type="compositionally biased region" description="Basic and acidic residues" evidence="11">
    <location>
        <begin position="811"/>
        <end position="830"/>
    </location>
</feature>
<feature type="region of interest" description="Disordered" evidence="11">
    <location>
        <begin position="468"/>
        <end position="493"/>
    </location>
</feature>
<dbReference type="InterPro" id="IPR043145">
    <property type="entry name" value="Znf_ZZ_sf"/>
</dbReference>
<feature type="domain" description="SWIRM" evidence="14">
    <location>
        <begin position="135"/>
        <end position="232"/>
    </location>
</feature>
<dbReference type="Gene3D" id="3.30.60.90">
    <property type="match status" value="1"/>
</dbReference>
<dbReference type="SUPFAM" id="SSF57850">
    <property type="entry name" value="RING/U-box"/>
    <property type="match status" value="1"/>
</dbReference>
<feature type="domain" description="Myb-like" evidence="12">
    <location>
        <begin position="348"/>
        <end position="398"/>
    </location>
</feature>
<feature type="compositionally biased region" description="Basic residues" evidence="11">
    <location>
        <begin position="23"/>
        <end position="34"/>
    </location>
</feature>
<evidence type="ECO:0000259" key="15">
    <source>
        <dbReference type="PROSITE" id="PS51293"/>
    </source>
</evidence>
<dbReference type="Gene3D" id="1.10.10.10">
    <property type="entry name" value="Winged helix-like DNA-binding domain superfamily/Winged helix DNA-binding domain"/>
    <property type="match status" value="1"/>
</dbReference>
<feature type="region of interest" description="Disordered" evidence="11">
    <location>
        <begin position="751"/>
        <end position="770"/>
    </location>
</feature>
<protein>
    <submittedName>
        <fullName evidence="17">SWI/SNF complex subunit SWI3D</fullName>
    </submittedName>
</protein>
<gene>
    <name evidence="17" type="ORF">KK1_007871</name>
</gene>
<dbReference type="InterPro" id="IPR036388">
    <property type="entry name" value="WH-like_DNA-bd_sf"/>
</dbReference>
<dbReference type="Gramene" id="C.cajan_07663.t">
    <property type="protein sequence ID" value="C.cajan_07663.t"/>
    <property type="gene ID" value="C.cajan_07663"/>
</dbReference>
<feature type="domain" description="ZZ-type" evidence="13">
    <location>
        <begin position="294"/>
        <end position="348"/>
    </location>
</feature>
<evidence type="ECO:0000256" key="6">
    <source>
        <dbReference type="ARBA" id="ARBA00023015"/>
    </source>
</evidence>
<dbReference type="GO" id="GO:0005634">
    <property type="term" value="C:nucleus"/>
    <property type="evidence" value="ECO:0007669"/>
    <property type="project" value="UniProtKB-SubCell"/>
</dbReference>
<sequence>MEEKRVFPPSNAADSPAPEPASSRRRAATQKRKANALSASNSSSTPSKRISRDKALPPHTPPFHNGPLTRARQIPAATASGGAPASAPAAAKQSDRALDSAALTEQLKKQSEWEALVAAAEAQFEAVRSRDSNAHVVPTHCGWFSWTNIHPVEKHSLPSFFNGKTVNRTPDKYMEIRNYIMKRFHANPNVLIELKDLSELNAGDLDARQEVMEFLDYWGLINFHPFPSMGSAAASTNDDGVAEKNSLLDKLYHFESQPFPPIVQNTGLMTPAMTSGLLPDTTVVGELVKQEGPAVEYHCNSCSGDCSRKRYHCQKQADFDLCTNCFSNRKFGSSMSSLDFILMEPAEVPGISGGKWTDQETLLLLEALELYKENWNEIAEHVATKSKAQCILHFVQMPIEDAFVDCGDDVDASFKENIDPATSNNDSSVHKDALQFYENKISDSIEDQVPTLQNDSANADNVNKMKVNHETTPKPGNVNDVKTCEQTSKSEDDAKLKFGQEAGSDSALNALEEAFTSIGYSPGPKGPSSFSEVGNPVMALTVFLARLVGSDMAVASAHSSLKSMSVNSPGTVLSARHCFLLENPLDDKEPTISERDSMREGNEDDRKPEKLMLDDNALSNDHNDKKHKDNALEVNRQLGSQDDASSNGHDSNGSTLKDKVSPKSCQPMEELKDGHVSNAPPAENKLQQSIKSNLSETHLQPVETPKDVDAVSDFMPSDKSKSKKLLCTNPVVESLDPTISEKDVDLISNSLPLEKNGSQSQVTSISSQHTVAEKDVDMMSSSMPLDKNELPHRVKSNSGAENGYSSVAGGDRTENGTKVKDDGKKEKHDNSFEKLKKAAVSTLAAAVVKAKILAEQEEDQIRQLASLLIEKQLHKLETKLAFFHDMENVVMRVREYLVQSRQKLYHERALIIASRLGLPASSSKGVPPNLPINRSAMNLANSVPKPQIIMNPQRPPISGPVGTIAAIPNHLASAATVGNSAQPSSQESLSSVGIK</sequence>
<evidence type="ECO:0000313" key="17">
    <source>
        <dbReference type="EMBL" id="KYP75170.1"/>
    </source>
</evidence>
<keyword evidence="3" id="KW-0479">Metal-binding</keyword>
<dbReference type="EMBL" id="CM003604">
    <property type="protein sequence ID" value="KYP75170.1"/>
    <property type="molecule type" value="Genomic_DNA"/>
</dbReference>
<keyword evidence="8" id="KW-0804">Transcription</keyword>
<evidence type="ECO:0000256" key="10">
    <source>
        <dbReference type="PROSITE-ProRule" id="PRU00228"/>
    </source>
</evidence>
<keyword evidence="6" id="KW-0805">Transcription regulation</keyword>